<dbReference type="GO" id="GO:0019068">
    <property type="term" value="P:virion assembly"/>
    <property type="evidence" value="ECO:0007669"/>
    <property type="project" value="InterPro"/>
</dbReference>
<gene>
    <name evidence="2" type="ORF">CA606_18170</name>
</gene>
<evidence type="ECO:0000313" key="2">
    <source>
        <dbReference type="EMBL" id="ATC34100.1"/>
    </source>
</evidence>
<protein>
    <submittedName>
        <fullName evidence="2">Phage portal protein</fullName>
    </submittedName>
</protein>
<proteinExistence type="predicted"/>
<dbReference type="Pfam" id="PF05136">
    <property type="entry name" value="Phage_portal_2"/>
    <property type="match status" value="1"/>
</dbReference>
<dbReference type="AlphaFoldDB" id="A0A290N093"/>
<evidence type="ECO:0000313" key="3">
    <source>
        <dbReference type="Proteomes" id="UP000217311"/>
    </source>
</evidence>
<dbReference type="RefSeq" id="WP_096053450.1">
    <property type="nucleotide sequence ID" value="NZ_CP023315.3"/>
</dbReference>
<sequence length="502" mass="55827">MKLGDLIDRVIEPFAPSLARKRQAERMALEVQRQYDVAAYGRRTQGWRRTAGSADREIRQGLKGARNAARELVRNNKVASAALRIMTSNVVGDGISARAQHPDEAIRRRAQDEMDRWAESKVDGFQDWYGCQKLLFRGAAEGGDMLQVWEPDDKGPDGFIRVLEGDYLDETLNEDRAGHARIEQGVEFDDRAHRAAYWLFDQHPGHNGGSWGRSRRFLARHVDHVFEPLRAGQARGISWFAPVAMDLRDIQDAWDARLMQLKVSACLALVLTPGEGSGPTNPFGEEAAGGEGGGDGKRRREPETIRPGMILRARPGETATTVQPPAGGDSIAFIRQQIAAVSANLAPYHLISGDVSQANYSSLRAALLGFWANLDDWQQNMMIPFVCNPAFQRRMARLALDTGDTRFLQVKPVWAPPPRRFVDPLKDGLAEKLEIRSGFKSMPQSLSERGLFWQEHVDQIAEFLAFADEKKVVFDTDARRVDGSGGLQPAVGYLAGNTDNQN</sequence>
<feature type="compositionally biased region" description="Basic and acidic residues" evidence="1">
    <location>
        <begin position="294"/>
        <end position="303"/>
    </location>
</feature>
<evidence type="ECO:0000256" key="1">
    <source>
        <dbReference type="SAM" id="MobiDB-lite"/>
    </source>
</evidence>
<reference evidence="3" key="1">
    <citation type="submission" date="2017-09" db="EMBL/GenBank/DDBJ databases">
        <title>Genome evolution observed in wild isolates of Caulobacter crescentus.</title>
        <authorList>
            <person name="Ely B."/>
            <person name="Wilson K."/>
            <person name="Scott D."/>
        </authorList>
    </citation>
    <scope>NUCLEOTIDE SEQUENCE [LARGE SCALE GENOMIC DNA]</scope>
    <source>
        <strain evidence="3">CB13b1a</strain>
    </source>
</reference>
<accession>A0A290N093</accession>
<organism evidence="2 3">
    <name type="scientific">Caulobacter vibrioides</name>
    <name type="common">Caulobacter crescentus</name>
    <dbReference type="NCBI Taxonomy" id="155892"/>
    <lineage>
        <taxon>Bacteria</taxon>
        <taxon>Pseudomonadati</taxon>
        <taxon>Pseudomonadota</taxon>
        <taxon>Alphaproteobacteria</taxon>
        <taxon>Caulobacterales</taxon>
        <taxon>Caulobacteraceae</taxon>
        <taxon>Caulobacter</taxon>
    </lineage>
</organism>
<dbReference type="EMBL" id="CP023315">
    <property type="protein sequence ID" value="ATC34100.1"/>
    <property type="molecule type" value="Genomic_DNA"/>
</dbReference>
<feature type="region of interest" description="Disordered" evidence="1">
    <location>
        <begin position="277"/>
        <end position="303"/>
    </location>
</feature>
<dbReference type="Proteomes" id="UP000217311">
    <property type="component" value="Chromosome"/>
</dbReference>
<dbReference type="GO" id="GO:0005198">
    <property type="term" value="F:structural molecule activity"/>
    <property type="evidence" value="ECO:0007669"/>
    <property type="project" value="InterPro"/>
</dbReference>
<dbReference type="NCBIfam" id="TIGR01539">
    <property type="entry name" value="portal_lambda"/>
    <property type="match status" value="1"/>
</dbReference>
<name>A0A290N093_CAUVI</name>
<dbReference type="InterPro" id="IPR006429">
    <property type="entry name" value="Phage_lambda_portal"/>
</dbReference>